<organism evidence="5 6">
    <name type="scientific">Nocardioides fonticola</name>
    <dbReference type="NCBI Taxonomy" id="450363"/>
    <lineage>
        <taxon>Bacteria</taxon>
        <taxon>Bacillati</taxon>
        <taxon>Actinomycetota</taxon>
        <taxon>Actinomycetes</taxon>
        <taxon>Propionibacteriales</taxon>
        <taxon>Nocardioidaceae</taxon>
        <taxon>Nocardioides</taxon>
    </lineage>
</organism>
<dbReference type="PROSITE" id="PS50977">
    <property type="entry name" value="HTH_TETR_2"/>
    <property type="match status" value="1"/>
</dbReference>
<feature type="DNA-binding region" description="H-T-H motif" evidence="2">
    <location>
        <begin position="80"/>
        <end position="99"/>
    </location>
</feature>
<feature type="region of interest" description="Disordered" evidence="3">
    <location>
        <begin position="1"/>
        <end position="25"/>
    </location>
</feature>
<evidence type="ECO:0000256" key="2">
    <source>
        <dbReference type="PROSITE-ProRule" id="PRU00335"/>
    </source>
</evidence>
<dbReference type="InterPro" id="IPR001647">
    <property type="entry name" value="HTH_TetR"/>
</dbReference>
<dbReference type="InterPro" id="IPR009057">
    <property type="entry name" value="Homeodomain-like_sf"/>
</dbReference>
<keyword evidence="6" id="KW-1185">Reference proteome</keyword>
<protein>
    <recommendedName>
        <fullName evidence="4">HTH tetR-type domain-containing protein</fullName>
    </recommendedName>
</protein>
<dbReference type="Gene3D" id="1.10.357.10">
    <property type="entry name" value="Tetracycline Repressor, domain 2"/>
    <property type="match status" value="1"/>
</dbReference>
<feature type="domain" description="HTH tetR-type" evidence="4">
    <location>
        <begin position="57"/>
        <end position="117"/>
    </location>
</feature>
<keyword evidence="1 2" id="KW-0238">DNA-binding</keyword>
<sequence>MLISPPAPPTDALGRPERDPAPRRSRQLQRIRDGVFFTAPPELPHGPHGLAREQVVRAQRERAMIAVTELLAVMPLREIGIREIAREAHLSTSAFYRCFTDKDDCLFAAYERFVSVLGQRFLATVTFAEEWPEQIGLVVDAFFDTLAADIVTARAYLVEMECAGGEARARRRHAVDTMAQAMKERRDARWPGSEAVPLVAYESAAIAVRYHAARALEAGADEAGLRALSGDLGPWLTRLLTL</sequence>
<accession>A0ABP7XSC0</accession>
<comment type="caution">
    <text evidence="5">The sequence shown here is derived from an EMBL/GenBank/DDBJ whole genome shotgun (WGS) entry which is preliminary data.</text>
</comment>
<evidence type="ECO:0000313" key="6">
    <source>
        <dbReference type="Proteomes" id="UP001501495"/>
    </source>
</evidence>
<evidence type="ECO:0000256" key="1">
    <source>
        <dbReference type="ARBA" id="ARBA00023125"/>
    </source>
</evidence>
<evidence type="ECO:0000259" key="4">
    <source>
        <dbReference type="PROSITE" id="PS50977"/>
    </source>
</evidence>
<reference evidence="6" key="1">
    <citation type="journal article" date="2019" name="Int. J. Syst. Evol. Microbiol.">
        <title>The Global Catalogue of Microorganisms (GCM) 10K type strain sequencing project: providing services to taxonomists for standard genome sequencing and annotation.</title>
        <authorList>
            <consortium name="The Broad Institute Genomics Platform"/>
            <consortium name="The Broad Institute Genome Sequencing Center for Infectious Disease"/>
            <person name="Wu L."/>
            <person name="Ma J."/>
        </authorList>
    </citation>
    <scope>NUCLEOTIDE SEQUENCE [LARGE SCALE GENOMIC DNA]</scope>
    <source>
        <strain evidence="6">JCM 16703</strain>
    </source>
</reference>
<dbReference type="SUPFAM" id="SSF46689">
    <property type="entry name" value="Homeodomain-like"/>
    <property type="match status" value="1"/>
</dbReference>
<dbReference type="Pfam" id="PF00440">
    <property type="entry name" value="TetR_N"/>
    <property type="match status" value="1"/>
</dbReference>
<gene>
    <name evidence="5" type="ORF">GCM10022215_33120</name>
</gene>
<dbReference type="EMBL" id="BAAAZH010000026">
    <property type="protein sequence ID" value="GAA4125013.1"/>
    <property type="molecule type" value="Genomic_DNA"/>
</dbReference>
<dbReference type="Proteomes" id="UP001501495">
    <property type="component" value="Unassembled WGS sequence"/>
</dbReference>
<dbReference type="RefSeq" id="WP_344734578.1">
    <property type="nucleotide sequence ID" value="NZ_BAAAZH010000026.1"/>
</dbReference>
<evidence type="ECO:0000313" key="5">
    <source>
        <dbReference type="EMBL" id="GAA4125013.1"/>
    </source>
</evidence>
<evidence type="ECO:0000256" key="3">
    <source>
        <dbReference type="SAM" id="MobiDB-lite"/>
    </source>
</evidence>
<proteinExistence type="predicted"/>
<name>A0ABP7XSC0_9ACTN</name>